<evidence type="ECO:0000256" key="2">
    <source>
        <dbReference type="ARBA" id="ARBA00023157"/>
    </source>
</evidence>
<comment type="caution">
    <text evidence="6">The sequence shown here is derived from an EMBL/GenBank/DDBJ whole genome shotgun (WGS) entry which is preliminary data.</text>
</comment>
<evidence type="ECO:0000256" key="3">
    <source>
        <dbReference type="SAM" id="Phobius"/>
    </source>
</evidence>
<organism evidence="6 7">
    <name type="scientific">Tenebrio molitor</name>
    <name type="common">Yellow mealworm beetle</name>
    <dbReference type="NCBI Taxonomy" id="7067"/>
    <lineage>
        <taxon>Eukaryota</taxon>
        <taxon>Metazoa</taxon>
        <taxon>Ecdysozoa</taxon>
        <taxon>Arthropoda</taxon>
        <taxon>Hexapoda</taxon>
        <taxon>Insecta</taxon>
        <taxon>Pterygota</taxon>
        <taxon>Neoptera</taxon>
        <taxon>Endopterygota</taxon>
        <taxon>Coleoptera</taxon>
        <taxon>Polyphaga</taxon>
        <taxon>Cucujiformia</taxon>
        <taxon>Tenebrionidae</taxon>
        <taxon>Tenebrio</taxon>
    </lineage>
</organism>
<keyword evidence="3" id="KW-0812">Transmembrane</keyword>
<reference evidence="6" key="1">
    <citation type="journal article" date="2020" name="J Insects Food Feed">
        <title>The yellow mealworm (Tenebrio molitor) genome: a resource for the emerging insects as food and feed industry.</title>
        <authorList>
            <person name="Eriksson T."/>
            <person name="Andere A."/>
            <person name="Kelstrup H."/>
            <person name="Emery V."/>
            <person name="Picard C."/>
        </authorList>
    </citation>
    <scope>NUCLEOTIDE SEQUENCE</scope>
    <source>
        <strain evidence="6">Stoneville</strain>
        <tissue evidence="6">Whole head</tissue>
    </source>
</reference>
<sequence length="842" mass="94664">MVRKPFLTPHGSPCTLCLALTAFIADVVLPQLNGASLIEKLGEIQLDPGQQHKRWGRIAGPKARFYRTNAPKLYTFLVLVYCVFKPIRSVQHRRNIFGSVLKAAFKIKVALIDNYLGGIWNTSETLEMGIPTFGCSIFASIHVCTDAVSSRDPRGGTGESTHVLVRKRVAVRTMQQWIVVVAVVIGASESRHYYPYTNYPVFSRAAATTAPPYPQRNINDVTVVDGRTGIVYNPYSKFHPGRGNVVGIKFLLIGGERRCFRFAGIYRNSCLTNPGAFQKSRDEKWSQQHRLNGSIEMVKITQNSRAQGPWAEAPHNCTNINKTNLQYITSATRYFIPDVQHLAKELPKNKSECYCRGGVAISARCQENKKNPVAISAVTANSWEISTRECGGEVGTLANHSLVCIFGIFQDPLCHLSRVATTNNDDCSERNEELSRNCDTKNVLLIVHDFYRLGGRNPEPSRIIPASRRTCQTFDPSIELNRSFQQEGKRMRCRPILTPLDFPRRSRVPPRSVSLRCLVRFPLRRSRVPPRRHVCTNQRNVSRPIRTKHVICKPTYKKYMERCGTQWCEGVRLVYEKYHKEVVTDANHTHLDYLCCPGWTQVNYKSHGCNRRKWTITLSQGRRIVSIGIRPGAVVQNLTDMRTRFLFRDTDDGWAARSEQRAVPEVAATSAQTASTLADLWRIEVHNPLDTATAFGVRQALYQRGQMCETERVQLPPGIRRHVLRNQNQLIRSDRMWKSLSLALSAPVLLVLSSLLVLFSLSSLVVLPVLSSLLVLPALPSLLVVPAVPSLPTVLVLSAVPSLPTMLVLSDLVLFVLSATLSDLFLLQAQRSQLSFAEMQRT</sequence>
<accession>A0A8J6HHC1</accession>
<proteinExistence type="predicted"/>
<evidence type="ECO:0000256" key="4">
    <source>
        <dbReference type="SAM" id="SignalP"/>
    </source>
</evidence>
<name>A0A8J6HHC1_TENMO</name>
<gene>
    <name evidence="6" type="ORF">GEV33_008544</name>
</gene>
<protein>
    <recommendedName>
        <fullName evidence="5">EMI domain-containing protein</fullName>
    </recommendedName>
</protein>
<evidence type="ECO:0000256" key="1">
    <source>
        <dbReference type="ARBA" id="ARBA00022729"/>
    </source>
</evidence>
<dbReference type="Proteomes" id="UP000719412">
    <property type="component" value="Unassembled WGS sequence"/>
</dbReference>
<keyword evidence="3" id="KW-0472">Membrane</keyword>
<keyword evidence="7" id="KW-1185">Reference proteome</keyword>
<dbReference type="PROSITE" id="PS51041">
    <property type="entry name" value="EMI"/>
    <property type="match status" value="1"/>
</dbReference>
<feature type="chain" id="PRO_5035165851" description="EMI domain-containing protein" evidence="4">
    <location>
        <begin position="31"/>
        <end position="842"/>
    </location>
</feature>
<dbReference type="InterPro" id="IPR011489">
    <property type="entry name" value="EMI_domain"/>
</dbReference>
<reference evidence="6" key="2">
    <citation type="submission" date="2021-08" db="EMBL/GenBank/DDBJ databases">
        <authorList>
            <person name="Eriksson T."/>
        </authorList>
    </citation>
    <scope>NUCLEOTIDE SEQUENCE</scope>
    <source>
        <strain evidence="6">Stoneville</strain>
        <tissue evidence="6">Whole head</tissue>
    </source>
</reference>
<keyword evidence="1 4" id="KW-0732">Signal</keyword>
<feature type="transmembrane region" description="Helical" evidence="3">
    <location>
        <begin position="736"/>
        <end position="758"/>
    </location>
</feature>
<keyword evidence="3" id="KW-1133">Transmembrane helix</keyword>
<feature type="transmembrane region" description="Helical" evidence="3">
    <location>
        <begin position="805"/>
        <end position="827"/>
    </location>
</feature>
<dbReference type="AlphaFoldDB" id="A0A8J6HHC1"/>
<feature type="domain" description="EMI" evidence="5">
    <location>
        <begin position="531"/>
        <end position="611"/>
    </location>
</feature>
<keyword evidence="2" id="KW-1015">Disulfide bond</keyword>
<feature type="transmembrane region" description="Helical" evidence="3">
    <location>
        <begin position="765"/>
        <end position="785"/>
    </location>
</feature>
<feature type="signal peptide" evidence="4">
    <location>
        <begin position="1"/>
        <end position="30"/>
    </location>
</feature>
<dbReference type="EMBL" id="JABDTM020024492">
    <property type="protein sequence ID" value="KAH0814247.1"/>
    <property type="molecule type" value="Genomic_DNA"/>
</dbReference>
<evidence type="ECO:0000313" key="6">
    <source>
        <dbReference type="EMBL" id="KAH0814247.1"/>
    </source>
</evidence>
<evidence type="ECO:0000259" key="5">
    <source>
        <dbReference type="PROSITE" id="PS51041"/>
    </source>
</evidence>
<evidence type="ECO:0000313" key="7">
    <source>
        <dbReference type="Proteomes" id="UP000719412"/>
    </source>
</evidence>